<evidence type="ECO:0000313" key="1">
    <source>
        <dbReference type="EMBL" id="OJZ79555.1"/>
    </source>
</evidence>
<organism evidence="1 2">
    <name type="scientific">Aspergillus luchuensis (strain CBS 106.47)</name>
    <dbReference type="NCBI Taxonomy" id="1137211"/>
    <lineage>
        <taxon>Eukaryota</taxon>
        <taxon>Fungi</taxon>
        <taxon>Dikarya</taxon>
        <taxon>Ascomycota</taxon>
        <taxon>Pezizomycotina</taxon>
        <taxon>Eurotiomycetes</taxon>
        <taxon>Eurotiomycetidae</taxon>
        <taxon>Eurotiales</taxon>
        <taxon>Aspergillaceae</taxon>
        <taxon>Aspergillus</taxon>
        <taxon>Aspergillus subgen. Circumdati</taxon>
    </lineage>
</organism>
<dbReference type="EMBL" id="KV878292">
    <property type="protein sequence ID" value="OJZ79555.1"/>
    <property type="molecule type" value="Genomic_DNA"/>
</dbReference>
<dbReference type="VEuPathDB" id="FungiDB:ASPFODRAFT_213243"/>
<gene>
    <name evidence="1" type="ORF">ASPFODRAFT_213243</name>
</gene>
<accession>A0A1M3SYK4</accession>
<reference evidence="2" key="1">
    <citation type="journal article" date="2017" name="Genome Biol.">
        <title>Comparative genomics reveals high biological diversity and specific adaptations in the industrially and medically important fungal genus Aspergillus.</title>
        <authorList>
            <person name="de Vries R.P."/>
            <person name="Riley R."/>
            <person name="Wiebenga A."/>
            <person name="Aguilar-Osorio G."/>
            <person name="Amillis S."/>
            <person name="Uchima C.A."/>
            <person name="Anderluh G."/>
            <person name="Asadollahi M."/>
            <person name="Askin M."/>
            <person name="Barry K."/>
            <person name="Battaglia E."/>
            <person name="Bayram O."/>
            <person name="Benocci T."/>
            <person name="Braus-Stromeyer S.A."/>
            <person name="Caldana C."/>
            <person name="Canovas D."/>
            <person name="Cerqueira G.C."/>
            <person name="Chen F."/>
            <person name="Chen W."/>
            <person name="Choi C."/>
            <person name="Clum A."/>
            <person name="Dos Santos R.A."/>
            <person name="Damasio A.R."/>
            <person name="Diallinas G."/>
            <person name="Emri T."/>
            <person name="Fekete E."/>
            <person name="Flipphi M."/>
            <person name="Freyberg S."/>
            <person name="Gallo A."/>
            <person name="Gournas C."/>
            <person name="Habgood R."/>
            <person name="Hainaut M."/>
            <person name="Harispe M.L."/>
            <person name="Henrissat B."/>
            <person name="Hilden K.S."/>
            <person name="Hope R."/>
            <person name="Hossain A."/>
            <person name="Karabika E."/>
            <person name="Karaffa L."/>
            <person name="Karanyi Z."/>
            <person name="Krasevec N."/>
            <person name="Kuo A."/>
            <person name="Kusch H."/>
            <person name="LaButti K."/>
            <person name="Lagendijk E.L."/>
            <person name="Lapidus A."/>
            <person name="Levasseur A."/>
            <person name="Lindquist E."/>
            <person name="Lipzen A."/>
            <person name="Logrieco A.F."/>
            <person name="MacCabe A."/>
            <person name="Maekelae M.R."/>
            <person name="Malavazi I."/>
            <person name="Melin P."/>
            <person name="Meyer V."/>
            <person name="Mielnichuk N."/>
            <person name="Miskei M."/>
            <person name="Molnar A.P."/>
            <person name="Mule G."/>
            <person name="Ngan C.Y."/>
            <person name="Orejas M."/>
            <person name="Orosz E."/>
            <person name="Ouedraogo J.P."/>
            <person name="Overkamp K.M."/>
            <person name="Park H.-S."/>
            <person name="Perrone G."/>
            <person name="Piumi F."/>
            <person name="Punt P.J."/>
            <person name="Ram A.F."/>
            <person name="Ramon A."/>
            <person name="Rauscher S."/>
            <person name="Record E."/>
            <person name="Riano-Pachon D.M."/>
            <person name="Robert V."/>
            <person name="Roehrig J."/>
            <person name="Ruller R."/>
            <person name="Salamov A."/>
            <person name="Salih N.S."/>
            <person name="Samson R.A."/>
            <person name="Sandor E."/>
            <person name="Sanguinetti M."/>
            <person name="Schuetze T."/>
            <person name="Sepcic K."/>
            <person name="Shelest E."/>
            <person name="Sherlock G."/>
            <person name="Sophianopoulou V."/>
            <person name="Squina F.M."/>
            <person name="Sun H."/>
            <person name="Susca A."/>
            <person name="Todd R.B."/>
            <person name="Tsang A."/>
            <person name="Unkles S.E."/>
            <person name="van de Wiele N."/>
            <person name="van Rossen-Uffink D."/>
            <person name="Oliveira J.V."/>
            <person name="Vesth T.C."/>
            <person name="Visser J."/>
            <person name="Yu J.-H."/>
            <person name="Zhou M."/>
            <person name="Andersen M.R."/>
            <person name="Archer D.B."/>
            <person name="Baker S.E."/>
            <person name="Benoit I."/>
            <person name="Brakhage A.A."/>
            <person name="Braus G.H."/>
            <person name="Fischer R."/>
            <person name="Frisvad J.C."/>
            <person name="Goldman G.H."/>
            <person name="Houbraken J."/>
            <person name="Oakley B."/>
            <person name="Pocsi I."/>
            <person name="Scazzocchio C."/>
            <person name="Seiboth B."/>
            <person name="vanKuyk P.A."/>
            <person name="Wortman J."/>
            <person name="Dyer P.S."/>
            <person name="Grigoriev I.V."/>
        </authorList>
    </citation>
    <scope>NUCLEOTIDE SEQUENCE [LARGE SCALE GENOMIC DNA]</scope>
    <source>
        <strain evidence="2">CBS 106.47</strain>
    </source>
</reference>
<sequence>MAGRLRKALVGSLCSRKHRQTLTWVISTRLMRGFSMEAIINLQSLLISSDSAKYDVQSEVVSIQLGDGSAQYALEECPSEECPSGSWVKDLAPTRYSTQALCKAEPGWVRKR</sequence>
<protein>
    <submittedName>
        <fullName evidence="1">Uncharacterized protein</fullName>
    </submittedName>
</protein>
<name>A0A1M3SYK4_ASPLC</name>
<evidence type="ECO:0000313" key="2">
    <source>
        <dbReference type="Proteomes" id="UP000184063"/>
    </source>
</evidence>
<dbReference type="Proteomes" id="UP000184063">
    <property type="component" value="Unassembled WGS sequence"/>
</dbReference>
<dbReference type="AlphaFoldDB" id="A0A1M3SYK4"/>
<proteinExistence type="predicted"/>